<protein>
    <submittedName>
        <fullName evidence="2">Uncharacterized protein</fullName>
    </submittedName>
</protein>
<gene>
    <name evidence="2" type="ORF">VP01_4525g1</name>
</gene>
<dbReference type="EMBL" id="LAVV01009641">
    <property type="protein sequence ID" value="KNZ50253.1"/>
    <property type="molecule type" value="Genomic_DNA"/>
</dbReference>
<name>A0A0L6UNY3_9BASI</name>
<keyword evidence="1" id="KW-0472">Membrane</keyword>
<evidence type="ECO:0000313" key="3">
    <source>
        <dbReference type="Proteomes" id="UP000037035"/>
    </source>
</evidence>
<sequence length="422" mass="48875">MGEMGELAKPNSLSWFGNFELILVTRVSGVYLFSKRRIPLCIVLYFTELPIKLYHLNKGRMGILLGLLNISLLVNRFSFYIFQLPLFRCACNWNLPLSWVFSNSHSYGVTFAQTNISVWDLAFGKPCLNLTLIYYMWVRPILDKPYLITFCSENCSFFQVFPFFGPKLWDPKSCNLDFYVSPQLIQITPLVFSSEKGLGKIFLEFGTKETWETQVFLIAEKTNCIIYNLHLMQSLKFKLVDILSILGFTVTNPCQILFSLLKTEVISCLAEYNRNYSFPIAYYACYITILLTLDLFMFVISLYIFSYASKVWYVIPKKVTRMVRVMAHDKLRRKSLLYTYGVHPLLFLDSPPLCALLPICLVFPNHSHISSALQSSHASDISQVCSSLSSFFSLLFKHWEPIGANRNHKIEVIHSWHSKRKR</sequence>
<dbReference type="AlphaFoldDB" id="A0A0L6UNY3"/>
<feature type="transmembrane region" description="Helical" evidence="1">
    <location>
        <begin position="239"/>
        <end position="260"/>
    </location>
</feature>
<reference evidence="2 3" key="1">
    <citation type="submission" date="2015-08" db="EMBL/GenBank/DDBJ databases">
        <title>Next Generation Sequencing and Analysis of the Genome of Puccinia sorghi L Schw, the Causal Agent of Maize Common Rust.</title>
        <authorList>
            <person name="Rochi L."/>
            <person name="Burguener G."/>
            <person name="Darino M."/>
            <person name="Turjanski A."/>
            <person name="Kreff E."/>
            <person name="Dieguez M.J."/>
            <person name="Sacco F."/>
        </authorList>
    </citation>
    <scope>NUCLEOTIDE SEQUENCE [LARGE SCALE GENOMIC DNA]</scope>
    <source>
        <strain evidence="2 3">RO10H11247</strain>
    </source>
</reference>
<dbReference type="Proteomes" id="UP000037035">
    <property type="component" value="Unassembled WGS sequence"/>
</dbReference>
<accession>A0A0L6UNY3</accession>
<keyword evidence="1" id="KW-1133">Transmembrane helix</keyword>
<keyword evidence="1" id="KW-0812">Transmembrane</keyword>
<organism evidence="2 3">
    <name type="scientific">Puccinia sorghi</name>
    <dbReference type="NCBI Taxonomy" id="27349"/>
    <lineage>
        <taxon>Eukaryota</taxon>
        <taxon>Fungi</taxon>
        <taxon>Dikarya</taxon>
        <taxon>Basidiomycota</taxon>
        <taxon>Pucciniomycotina</taxon>
        <taxon>Pucciniomycetes</taxon>
        <taxon>Pucciniales</taxon>
        <taxon>Pucciniaceae</taxon>
        <taxon>Puccinia</taxon>
    </lineage>
</organism>
<evidence type="ECO:0000256" key="1">
    <source>
        <dbReference type="SAM" id="Phobius"/>
    </source>
</evidence>
<dbReference type="VEuPathDB" id="FungiDB:VP01_4525g1"/>
<comment type="caution">
    <text evidence="2">The sequence shown here is derived from an EMBL/GenBank/DDBJ whole genome shotgun (WGS) entry which is preliminary data.</text>
</comment>
<feature type="transmembrane region" description="Helical" evidence="1">
    <location>
        <begin position="280"/>
        <end position="305"/>
    </location>
</feature>
<keyword evidence="3" id="KW-1185">Reference proteome</keyword>
<evidence type="ECO:0000313" key="2">
    <source>
        <dbReference type="EMBL" id="KNZ50253.1"/>
    </source>
</evidence>
<proteinExistence type="predicted"/>